<proteinExistence type="predicted"/>
<protein>
    <submittedName>
        <fullName evidence="2">Uncharacterized protein</fullName>
    </submittedName>
</protein>
<dbReference type="AlphaFoldDB" id="A0A6S6S107"/>
<reference evidence="2" key="1">
    <citation type="submission" date="2020-01" db="EMBL/GenBank/DDBJ databases">
        <authorList>
            <person name="Meier V. D."/>
            <person name="Meier V D."/>
        </authorList>
    </citation>
    <scope>NUCLEOTIDE SEQUENCE</scope>
    <source>
        <strain evidence="2">HLG_WM_MAG_03</strain>
    </source>
</reference>
<accession>A0A6S6S107</accession>
<name>A0A6S6S107_9BACT</name>
<evidence type="ECO:0000313" key="2">
    <source>
        <dbReference type="EMBL" id="CAA6801383.1"/>
    </source>
</evidence>
<sequence>MKHLSIICIGYLSMTSFALANFAENAEATGNAVAVVTDAVKGQTRVDNAKLSATNIQSNSDVTQNGLVNINRNGSIHIESGTNASGATMTATNIQSNSDVKQNGLKNINENGTISVGND</sequence>
<organism evidence="2">
    <name type="scientific">uncultured Sulfurovum sp</name>
    <dbReference type="NCBI Taxonomy" id="269237"/>
    <lineage>
        <taxon>Bacteria</taxon>
        <taxon>Pseudomonadati</taxon>
        <taxon>Campylobacterota</taxon>
        <taxon>Epsilonproteobacteria</taxon>
        <taxon>Campylobacterales</taxon>
        <taxon>Sulfurovaceae</taxon>
        <taxon>Sulfurovum</taxon>
        <taxon>environmental samples</taxon>
    </lineage>
</organism>
<gene>
    <name evidence="2" type="ORF">HELGO_WM33081</name>
</gene>
<keyword evidence="1" id="KW-0732">Signal</keyword>
<feature type="chain" id="PRO_5027848253" evidence="1">
    <location>
        <begin position="21"/>
        <end position="119"/>
    </location>
</feature>
<evidence type="ECO:0000256" key="1">
    <source>
        <dbReference type="SAM" id="SignalP"/>
    </source>
</evidence>
<feature type="signal peptide" evidence="1">
    <location>
        <begin position="1"/>
        <end position="20"/>
    </location>
</feature>
<dbReference type="EMBL" id="CACVAR010000084">
    <property type="protein sequence ID" value="CAA6801383.1"/>
    <property type="molecule type" value="Genomic_DNA"/>
</dbReference>